<evidence type="ECO:0000313" key="1">
    <source>
        <dbReference type="EMBL" id="WUT44977.1"/>
    </source>
</evidence>
<accession>A0ABZ1X010</accession>
<dbReference type="RefSeq" id="WP_329265911.1">
    <property type="nucleotide sequence ID" value="NZ_CP109011.1"/>
</dbReference>
<evidence type="ECO:0008006" key="3">
    <source>
        <dbReference type="Google" id="ProtNLM"/>
    </source>
</evidence>
<dbReference type="Proteomes" id="UP001432168">
    <property type="component" value="Chromosome"/>
</dbReference>
<organism evidence="1 2">
    <name type="scientific">Streptomyces pseudovenezuelae</name>
    <dbReference type="NCBI Taxonomy" id="67350"/>
    <lineage>
        <taxon>Bacteria</taxon>
        <taxon>Bacillati</taxon>
        <taxon>Actinomycetota</taxon>
        <taxon>Actinomycetes</taxon>
        <taxon>Kitasatosporales</taxon>
        <taxon>Streptomycetaceae</taxon>
        <taxon>Streptomyces</taxon>
        <taxon>Streptomyces aurantiacus group</taxon>
    </lineage>
</organism>
<protein>
    <recommendedName>
        <fullName evidence="3">Asp23/Gls24 family envelope stress response protein</fullName>
    </recommendedName>
</protein>
<gene>
    <name evidence="1" type="ORF">OG929_22970</name>
</gene>
<keyword evidence="2" id="KW-1185">Reference proteome</keyword>
<reference evidence="1" key="1">
    <citation type="submission" date="2022-10" db="EMBL/GenBank/DDBJ databases">
        <title>The complete genomes of actinobacterial strains from the NBC collection.</title>
        <authorList>
            <person name="Joergensen T.S."/>
            <person name="Alvarez Arevalo M."/>
            <person name="Sterndorff E.B."/>
            <person name="Faurdal D."/>
            <person name="Vuksanovic O."/>
            <person name="Mourched A.-S."/>
            <person name="Charusanti P."/>
            <person name="Shaw S."/>
            <person name="Blin K."/>
            <person name="Weber T."/>
        </authorList>
    </citation>
    <scope>NUCLEOTIDE SEQUENCE</scope>
    <source>
        <strain evidence="1">NBC_00686</strain>
    </source>
</reference>
<name>A0ABZ1X010_9ACTN</name>
<evidence type="ECO:0000313" key="2">
    <source>
        <dbReference type="Proteomes" id="UP001432168"/>
    </source>
</evidence>
<proteinExistence type="predicted"/>
<dbReference type="EMBL" id="CP109011">
    <property type="protein sequence ID" value="WUT44977.1"/>
    <property type="molecule type" value="Genomic_DNA"/>
</dbReference>
<sequence length="128" mass="12984">MTFGTADTADTAGPAHAVLVEQAAAAAAGVGGVAFLRPGLADRLRSVRHRAANGTGGAPAPVPAPAGVRVTRPDADGPWHVEIHVVALRRARTVDVARAVRVAVARRLEALAPSQPAPRITVTVTGLV</sequence>